<evidence type="ECO:0000313" key="12">
    <source>
        <dbReference type="EMBL" id="MBP2202038.1"/>
    </source>
</evidence>
<dbReference type="InterPro" id="IPR005846">
    <property type="entry name" value="A-D-PHexomutase_a/b/a-III"/>
</dbReference>
<dbReference type="PANTHER" id="PTHR43771">
    <property type="entry name" value="PHOSPHOMANNOMUTASE"/>
    <property type="match status" value="1"/>
</dbReference>
<dbReference type="Pfam" id="PF02879">
    <property type="entry name" value="PGM_PMM_II"/>
    <property type="match status" value="1"/>
</dbReference>
<protein>
    <submittedName>
        <fullName evidence="12">Phosphomannomutase</fullName>
        <ecNumber evidence="12">5.4.2.8</ecNumber>
    </submittedName>
</protein>
<dbReference type="CDD" id="cd03089">
    <property type="entry name" value="PMM_PGM"/>
    <property type="match status" value="1"/>
</dbReference>
<dbReference type="SUPFAM" id="SSF53738">
    <property type="entry name" value="Phosphoglucomutase, first 3 domains"/>
    <property type="match status" value="3"/>
</dbReference>
<comment type="caution">
    <text evidence="12">The sequence shown here is derived from an EMBL/GenBank/DDBJ whole genome shotgun (WGS) entry which is preliminary data.</text>
</comment>
<dbReference type="GO" id="GO:0004615">
    <property type="term" value="F:phosphomannomutase activity"/>
    <property type="evidence" value="ECO:0007669"/>
    <property type="project" value="UniProtKB-EC"/>
</dbReference>
<dbReference type="InterPro" id="IPR005844">
    <property type="entry name" value="A-D-PHexomutase_a/b/a-I"/>
</dbReference>
<dbReference type="InterPro" id="IPR005841">
    <property type="entry name" value="Alpha-D-phosphohexomutase_SF"/>
</dbReference>
<dbReference type="Gene3D" id="3.30.310.50">
    <property type="entry name" value="Alpha-D-phosphohexomutase, C-terminal domain"/>
    <property type="match status" value="1"/>
</dbReference>
<evidence type="ECO:0000313" key="13">
    <source>
        <dbReference type="Proteomes" id="UP000740329"/>
    </source>
</evidence>
<dbReference type="Proteomes" id="UP000740329">
    <property type="component" value="Unassembled WGS sequence"/>
</dbReference>
<dbReference type="Pfam" id="PF02880">
    <property type="entry name" value="PGM_PMM_III"/>
    <property type="match status" value="1"/>
</dbReference>
<evidence type="ECO:0000256" key="1">
    <source>
        <dbReference type="ARBA" id="ARBA00001946"/>
    </source>
</evidence>
<gene>
    <name evidence="12" type="ORF">J3E07_001479</name>
</gene>
<evidence type="ECO:0000256" key="7">
    <source>
        <dbReference type="RuleBase" id="RU004326"/>
    </source>
</evidence>
<dbReference type="SUPFAM" id="SSF55957">
    <property type="entry name" value="Phosphoglucomutase, C-terminal domain"/>
    <property type="match status" value="1"/>
</dbReference>
<dbReference type="AlphaFoldDB" id="A0A8J7S607"/>
<evidence type="ECO:0000256" key="2">
    <source>
        <dbReference type="ARBA" id="ARBA00010231"/>
    </source>
</evidence>
<accession>A0A8J7S607</accession>
<dbReference type="Pfam" id="PF00408">
    <property type="entry name" value="PGM_PMM_IV"/>
    <property type="match status" value="1"/>
</dbReference>
<sequence length="510" mass="58349">MVFKAYDIRGKYKEQLDYEFAYSLGVSLGETYKNVLVGNDVRIGSEELVKPFIWGLLDMGSKVYYAGTISTPKMYYGTKGGGYDLGVILTASHNPKEYTGFKVCDKNVVPLSPVEDIKPNFSRLEIQHTKIEEIQNTKILDIPDINFDPIDDYEEYFIKKFKNSFSDEELDKISICVDFANGATTMAEKNVIMKLFKNYNFINECPDGTFPAHEPDTLKEECLQQIKDTTVITGATIGLIFDGDGDRLGLIDETGNPLKGDIITAIIADQIMKDIELKKIDYPNCEYECECICHPIKKKKEMNGTNDKNDKNDKDSEEIVTHTTKLTKDGKPCITTPKIVYDLRCSNIVPELVEKHNANAIKTRVGHYFIKKLMHEIDADFAGEFSNHFYFKEIGYFESPLLALKYILEAMDDNDMKLSELAKQYEIYYHSGEINFKLADKDTQEKTIETIKNHFKDCKIETIDGISVYCGDWWFNLRASNTEPLLRLNLEAKSKKEMNDRVDYIKSLIV</sequence>
<evidence type="ECO:0000256" key="3">
    <source>
        <dbReference type="ARBA" id="ARBA00022553"/>
    </source>
</evidence>
<comment type="similarity">
    <text evidence="2 7">Belongs to the phosphohexose mutase family.</text>
</comment>
<feature type="domain" description="Alpha-D-phosphohexomutase C-terminal" evidence="8">
    <location>
        <begin position="433"/>
        <end position="503"/>
    </location>
</feature>
<dbReference type="PROSITE" id="PS00710">
    <property type="entry name" value="PGM_PMM"/>
    <property type="match status" value="1"/>
</dbReference>
<evidence type="ECO:0000259" key="11">
    <source>
        <dbReference type="Pfam" id="PF02880"/>
    </source>
</evidence>
<keyword evidence="3" id="KW-0597">Phosphoprotein</keyword>
<evidence type="ECO:0000256" key="6">
    <source>
        <dbReference type="ARBA" id="ARBA00023235"/>
    </source>
</evidence>
<keyword evidence="4 7" id="KW-0479">Metal-binding</keyword>
<name>A0A8J7S607_METVO</name>
<keyword evidence="5 7" id="KW-0460">Magnesium</keyword>
<keyword evidence="6 12" id="KW-0413">Isomerase</keyword>
<dbReference type="PRINTS" id="PR00509">
    <property type="entry name" value="PGMPMM"/>
</dbReference>
<dbReference type="RefSeq" id="WP_209591557.1">
    <property type="nucleotide sequence ID" value="NZ_JAGGMV010000005.1"/>
</dbReference>
<dbReference type="GO" id="GO:0005975">
    <property type="term" value="P:carbohydrate metabolic process"/>
    <property type="evidence" value="ECO:0007669"/>
    <property type="project" value="InterPro"/>
</dbReference>
<dbReference type="InterPro" id="IPR036900">
    <property type="entry name" value="A-D-PHexomutase_C_sf"/>
</dbReference>
<evidence type="ECO:0000259" key="9">
    <source>
        <dbReference type="Pfam" id="PF02878"/>
    </source>
</evidence>
<evidence type="ECO:0000259" key="10">
    <source>
        <dbReference type="Pfam" id="PF02879"/>
    </source>
</evidence>
<dbReference type="EC" id="5.4.2.8" evidence="12"/>
<proteinExistence type="inferred from homology"/>
<dbReference type="Gene3D" id="3.40.120.10">
    <property type="entry name" value="Alpha-D-Glucose-1,6-Bisphosphate, subunit A, domain 3"/>
    <property type="match status" value="5"/>
</dbReference>
<feature type="domain" description="Alpha-D-phosphohexomutase alpha/beta/alpha" evidence="11">
    <location>
        <begin position="336"/>
        <end position="425"/>
    </location>
</feature>
<dbReference type="PANTHER" id="PTHR43771:SF1">
    <property type="entry name" value="PHOSPHOMANNOMUTASE"/>
    <property type="match status" value="1"/>
</dbReference>
<organism evidence="12 13">
    <name type="scientific">Methanococcus voltae</name>
    <dbReference type="NCBI Taxonomy" id="2188"/>
    <lineage>
        <taxon>Archaea</taxon>
        <taxon>Methanobacteriati</taxon>
        <taxon>Methanobacteriota</taxon>
        <taxon>Methanomada group</taxon>
        <taxon>Methanococci</taxon>
        <taxon>Methanococcales</taxon>
        <taxon>Methanococcaceae</taxon>
        <taxon>Methanococcus</taxon>
    </lineage>
</organism>
<dbReference type="EMBL" id="JAGGMV010000005">
    <property type="protein sequence ID" value="MBP2202038.1"/>
    <property type="molecule type" value="Genomic_DNA"/>
</dbReference>
<dbReference type="InterPro" id="IPR016066">
    <property type="entry name" value="A-D-PHexomutase_CS"/>
</dbReference>
<evidence type="ECO:0000256" key="5">
    <source>
        <dbReference type="ARBA" id="ARBA00022842"/>
    </source>
</evidence>
<comment type="cofactor">
    <cofactor evidence="1">
        <name>Mg(2+)</name>
        <dbReference type="ChEBI" id="CHEBI:18420"/>
    </cofactor>
</comment>
<dbReference type="InterPro" id="IPR005845">
    <property type="entry name" value="A-D-PHexomutase_a/b/a-II"/>
</dbReference>
<reference evidence="12" key="1">
    <citation type="submission" date="2021-03" db="EMBL/GenBank/DDBJ databases">
        <title>Genomic Encyclopedia of Type Strains, Phase IV (KMG-V): Genome sequencing to study the core and pangenomes of soil and plant-associated prokaryotes.</title>
        <authorList>
            <person name="Whitman W."/>
        </authorList>
    </citation>
    <scope>NUCLEOTIDE SEQUENCE</scope>
    <source>
        <strain evidence="12">C4</strain>
    </source>
</reference>
<feature type="domain" description="Alpha-D-phosphohexomutase alpha/beta/alpha" evidence="10">
    <location>
        <begin position="157"/>
        <end position="255"/>
    </location>
</feature>
<feature type="domain" description="Alpha-D-phosphohexomutase alpha/beta/alpha" evidence="9">
    <location>
        <begin position="2"/>
        <end position="114"/>
    </location>
</feature>
<evidence type="ECO:0000259" key="8">
    <source>
        <dbReference type="Pfam" id="PF00408"/>
    </source>
</evidence>
<dbReference type="InterPro" id="IPR016055">
    <property type="entry name" value="A-D-PHexomutase_a/b/a-I/II/III"/>
</dbReference>
<evidence type="ECO:0000256" key="4">
    <source>
        <dbReference type="ARBA" id="ARBA00022723"/>
    </source>
</evidence>
<dbReference type="InterPro" id="IPR005843">
    <property type="entry name" value="A-D-PHexomutase_C"/>
</dbReference>
<dbReference type="GO" id="GO:0000287">
    <property type="term" value="F:magnesium ion binding"/>
    <property type="evidence" value="ECO:0007669"/>
    <property type="project" value="InterPro"/>
</dbReference>
<dbReference type="Pfam" id="PF02878">
    <property type="entry name" value="PGM_PMM_I"/>
    <property type="match status" value="1"/>
</dbReference>